<reference evidence="13" key="1">
    <citation type="submission" date="2022-07" db="EMBL/GenBank/DDBJ databases">
        <title>Gramela sediminis sp. nov., isolated from deep-sea sediment of the Indian Ocean.</title>
        <authorList>
            <person name="Shi H."/>
        </authorList>
    </citation>
    <scope>NUCLEOTIDE SEQUENCE</scope>
    <source>
        <strain evidence="13">GC03-9</strain>
    </source>
</reference>
<comment type="similarity">
    <text evidence="8 9">Belongs to the TonB-dependent receptor family.</text>
</comment>
<evidence type="ECO:0000256" key="2">
    <source>
        <dbReference type="ARBA" id="ARBA00022448"/>
    </source>
</evidence>
<dbReference type="Proteomes" id="UP001155280">
    <property type="component" value="Unassembled WGS sequence"/>
</dbReference>
<dbReference type="AlphaFoldDB" id="A0A9X2KXB9"/>
<evidence type="ECO:0000259" key="12">
    <source>
        <dbReference type="Pfam" id="PF07715"/>
    </source>
</evidence>
<feature type="chain" id="PRO_5040970930" evidence="10">
    <location>
        <begin position="29"/>
        <end position="1042"/>
    </location>
</feature>
<comment type="subcellular location">
    <subcellularLocation>
        <location evidence="1 8">Cell outer membrane</location>
        <topology evidence="1 8">Multi-pass membrane protein</topology>
    </subcellularLocation>
</comment>
<dbReference type="InterPro" id="IPR023996">
    <property type="entry name" value="TonB-dep_OMP_SusC/RagA"/>
</dbReference>
<accession>A0A9X2KXB9</accession>
<evidence type="ECO:0000256" key="4">
    <source>
        <dbReference type="ARBA" id="ARBA00022692"/>
    </source>
</evidence>
<dbReference type="SUPFAM" id="SSF49464">
    <property type="entry name" value="Carboxypeptidase regulatory domain-like"/>
    <property type="match status" value="1"/>
</dbReference>
<gene>
    <name evidence="13" type="ORF">MKO06_04045</name>
</gene>
<dbReference type="EMBL" id="JANCNS010000001">
    <property type="protein sequence ID" value="MCP9199066.1"/>
    <property type="molecule type" value="Genomic_DNA"/>
</dbReference>
<dbReference type="Pfam" id="PF13715">
    <property type="entry name" value="CarbopepD_reg_2"/>
    <property type="match status" value="1"/>
</dbReference>
<keyword evidence="4 8" id="KW-0812">Transmembrane</keyword>
<evidence type="ECO:0000313" key="13">
    <source>
        <dbReference type="EMBL" id="MCP9199066.1"/>
    </source>
</evidence>
<dbReference type="FunFam" id="2.170.130.10:FF:000008">
    <property type="entry name" value="SusC/RagA family TonB-linked outer membrane protein"/>
    <property type="match status" value="1"/>
</dbReference>
<dbReference type="SUPFAM" id="SSF56935">
    <property type="entry name" value="Porins"/>
    <property type="match status" value="1"/>
</dbReference>
<dbReference type="Gene3D" id="2.40.170.20">
    <property type="entry name" value="TonB-dependent receptor, beta-barrel domain"/>
    <property type="match status" value="1"/>
</dbReference>
<dbReference type="Pfam" id="PF07715">
    <property type="entry name" value="Plug"/>
    <property type="match status" value="1"/>
</dbReference>
<dbReference type="Pfam" id="PF00593">
    <property type="entry name" value="TonB_dep_Rec_b-barrel"/>
    <property type="match status" value="1"/>
</dbReference>
<evidence type="ECO:0000256" key="6">
    <source>
        <dbReference type="ARBA" id="ARBA00023136"/>
    </source>
</evidence>
<dbReference type="GO" id="GO:0009279">
    <property type="term" value="C:cell outer membrane"/>
    <property type="evidence" value="ECO:0007669"/>
    <property type="project" value="UniProtKB-SubCell"/>
</dbReference>
<keyword evidence="14" id="KW-1185">Reference proteome</keyword>
<dbReference type="Gene3D" id="2.60.40.1120">
    <property type="entry name" value="Carboxypeptidase-like, regulatory domain"/>
    <property type="match status" value="1"/>
</dbReference>
<dbReference type="InterPro" id="IPR012910">
    <property type="entry name" value="Plug_dom"/>
</dbReference>
<evidence type="ECO:0000256" key="5">
    <source>
        <dbReference type="ARBA" id="ARBA00023077"/>
    </source>
</evidence>
<dbReference type="Gene3D" id="2.170.130.10">
    <property type="entry name" value="TonB-dependent receptor, plug domain"/>
    <property type="match status" value="1"/>
</dbReference>
<keyword evidence="3 8" id="KW-1134">Transmembrane beta strand</keyword>
<proteinExistence type="inferred from homology"/>
<dbReference type="InterPro" id="IPR000531">
    <property type="entry name" value="Beta-barrel_TonB"/>
</dbReference>
<keyword evidence="10" id="KW-0732">Signal</keyword>
<comment type="caution">
    <text evidence="13">The sequence shown here is derived from an EMBL/GenBank/DDBJ whole genome shotgun (WGS) entry which is preliminary data.</text>
</comment>
<keyword evidence="7 8" id="KW-0998">Cell outer membrane</keyword>
<dbReference type="InterPro" id="IPR036942">
    <property type="entry name" value="Beta-barrel_TonB_sf"/>
</dbReference>
<dbReference type="InterPro" id="IPR037066">
    <property type="entry name" value="Plug_dom_sf"/>
</dbReference>
<keyword evidence="5 9" id="KW-0798">TonB box</keyword>
<evidence type="ECO:0000256" key="9">
    <source>
        <dbReference type="RuleBase" id="RU003357"/>
    </source>
</evidence>
<dbReference type="InterPro" id="IPR023997">
    <property type="entry name" value="TonB-dep_OMP_SusC/RagA_CS"/>
</dbReference>
<feature type="domain" description="TonB-dependent receptor plug" evidence="12">
    <location>
        <begin position="123"/>
        <end position="229"/>
    </location>
</feature>
<evidence type="ECO:0000256" key="1">
    <source>
        <dbReference type="ARBA" id="ARBA00004571"/>
    </source>
</evidence>
<dbReference type="NCBIfam" id="TIGR04057">
    <property type="entry name" value="SusC_RagA_signa"/>
    <property type="match status" value="1"/>
</dbReference>
<evidence type="ECO:0000259" key="11">
    <source>
        <dbReference type="Pfam" id="PF00593"/>
    </source>
</evidence>
<dbReference type="PROSITE" id="PS52016">
    <property type="entry name" value="TONB_DEPENDENT_REC_3"/>
    <property type="match status" value="1"/>
</dbReference>
<name>A0A9X2KXB9_9FLAO</name>
<evidence type="ECO:0000313" key="14">
    <source>
        <dbReference type="Proteomes" id="UP001155280"/>
    </source>
</evidence>
<sequence>MKQTRTLKLQWRNLLFLLTIFSGFIANAQNETTVSGIVRDNTGPLPGVTVIVQGTSNGTTTNFDGEYTLNNVPSNATLEFSFMGFETQEIQVNGRNEIDIVMSEDAQALDEVVVIGYGTQNREAVTGSVVSVDGEDLNEVKTANFQEALIGRAAGVNISTNSTRPGASPQVRIRGTRSLSGNNDPLVVLNGIPFSGGLSDISPNDIESIDILKDASATAIYGSRGANGVILITTKTGREGQKATFSYNTYYAIKEVFNKYPLMNAAQLIQLRADVAAHPNQGGTPIYGLGGDEALSNDTDWQDLLYGPGLQTTHDFSVQGGSEQGSYNMGLGYFKETSVVPEDTFERYSLRAQIDQEVGSLFRFGLNSVTNFNKASSIVGIGGVLTASPLLSPYDENGNFLESVRRQTQADNLWIPTRNEIERVGDGRKNQQLDFGSYNNIYGEVKIPWVEGLKYRMNLGLNFRNSRDGNFTGQGVFNYNESNPSNASYNSSITRDYVVENQILYDRTFADKHKVNFVGLFSAQHTEFDNVGISAQNIPDETSLWYNIDSALLEDITGYGTGYSATGLLSYMGRVLYQYDNRYLMTATLRADGSSRLAPGNKWVTYPAVSLGWNIANEAFMENSDWVNLLKLRAGYGETSNQAIAPYSVQGRLGTINYNFGNTFATGYFVNQLPNPNLGWEFSETYNYGLDFGFFNNRLSGTFEYYITQTNDILYTLGLPSTSGVGNVTSNIGATENKGFEVSLNGVILENPDGFTWTAGFNVYSNQNEITSLASGQLRDEGNLWFVGSPINVIFDYDNIGLWNESDEGFEYLQQYEPGGSAPGMIRVRYTGEFNEDGSPVRAIGADDRIIIDPTPDFQGGFNTRLSYKNLDLNVVGSFQKGGTLVSTLYSSSGYLNLLTGRQNNVDVDYWTPENTGARYPAPGGIQSGDNQKYASTLGYFDASYLKVRSLTLGYNLDRDLTRSIGLERLRVYASAQNPFVFFSPFHDESGLDPEITNSGVDGNGNRQNTAVNTTNVSRGIPTIGTNVPSTRNYLLGLNVSF</sequence>
<evidence type="ECO:0000256" key="8">
    <source>
        <dbReference type="PROSITE-ProRule" id="PRU01360"/>
    </source>
</evidence>
<keyword evidence="6 8" id="KW-0472">Membrane</keyword>
<dbReference type="InterPro" id="IPR039426">
    <property type="entry name" value="TonB-dep_rcpt-like"/>
</dbReference>
<dbReference type="InterPro" id="IPR008969">
    <property type="entry name" value="CarboxyPept-like_regulatory"/>
</dbReference>
<dbReference type="NCBIfam" id="TIGR04056">
    <property type="entry name" value="OMP_RagA_SusC"/>
    <property type="match status" value="1"/>
</dbReference>
<keyword evidence="13" id="KW-0675">Receptor</keyword>
<feature type="signal peptide" evidence="10">
    <location>
        <begin position="1"/>
        <end position="28"/>
    </location>
</feature>
<protein>
    <submittedName>
        <fullName evidence="13">TonB-dependent receptor</fullName>
    </submittedName>
</protein>
<evidence type="ECO:0000256" key="7">
    <source>
        <dbReference type="ARBA" id="ARBA00023237"/>
    </source>
</evidence>
<feature type="domain" description="TonB-dependent receptor-like beta-barrel" evidence="11">
    <location>
        <begin position="409"/>
        <end position="978"/>
    </location>
</feature>
<evidence type="ECO:0000256" key="3">
    <source>
        <dbReference type="ARBA" id="ARBA00022452"/>
    </source>
</evidence>
<organism evidence="13 14">
    <name type="scientific">Christiangramia oceanisediminis</name>
    <dbReference type="NCBI Taxonomy" id="2920386"/>
    <lineage>
        <taxon>Bacteria</taxon>
        <taxon>Pseudomonadati</taxon>
        <taxon>Bacteroidota</taxon>
        <taxon>Flavobacteriia</taxon>
        <taxon>Flavobacteriales</taxon>
        <taxon>Flavobacteriaceae</taxon>
        <taxon>Christiangramia</taxon>
    </lineage>
</organism>
<keyword evidence="2 8" id="KW-0813">Transport</keyword>
<dbReference type="RefSeq" id="WP_241549379.1">
    <property type="nucleotide sequence ID" value="NZ_JANCNS010000001.1"/>
</dbReference>
<evidence type="ECO:0000256" key="10">
    <source>
        <dbReference type="SAM" id="SignalP"/>
    </source>
</evidence>